<proteinExistence type="predicted"/>
<accession>A0AAX1PLM1</accession>
<name>A0AAX1PLM1_AERSA</name>
<dbReference type="EMBL" id="QLLM01000002">
    <property type="protein sequence ID" value="RAJ07675.1"/>
    <property type="molecule type" value="Genomic_DNA"/>
</dbReference>
<comment type="caution">
    <text evidence="2">The sequence shown here is derived from an EMBL/GenBank/DDBJ whole genome shotgun (WGS) entry which is preliminary data.</text>
</comment>
<evidence type="ECO:0000256" key="1">
    <source>
        <dbReference type="SAM" id="Phobius"/>
    </source>
</evidence>
<evidence type="ECO:0000313" key="2">
    <source>
        <dbReference type="EMBL" id="RAJ07675.1"/>
    </source>
</evidence>
<dbReference type="Proteomes" id="UP000249422">
    <property type="component" value="Unassembled WGS sequence"/>
</dbReference>
<feature type="transmembrane region" description="Helical" evidence="1">
    <location>
        <begin position="13"/>
        <end position="30"/>
    </location>
</feature>
<evidence type="ECO:0000313" key="3">
    <source>
        <dbReference type="Proteomes" id="UP000249422"/>
    </source>
</evidence>
<sequence>MDLKSLNEHLFNLVFYGVVSGIGAFFGSYLKRTGDYKAQIENTDTLRKIELKVDKLFSKKERYELLISEKIEVYAQLIFDIHATFAIGQHAYVIEEIERNVVFEKANKAVLIQKMYFPELKIVTERLFDSVTNYSSLYPLCFGETRLYDEIQARRDFSIFEKEIISACNNAIDELKKYINNNINIVIPE</sequence>
<dbReference type="AlphaFoldDB" id="A0AAX1PLM1"/>
<keyword evidence="1" id="KW-0812">Transmembrane</keyword>
<dbReference type="RefSeq" id="WP_146612895.1">
    <property type="nucleotide sequence ID" value="NZ_CAWNWF010000002.1"/>
</dbReference>
<reference evidence="2 3" key="1">
    <citation type="submission" date="2018-06" db="EMBL/GenBank/DDBJ databases">
        <title>Freshwater and sediment microbial communities from various areas in North America, analyzing microbe dynamics in response to fracking.</title>
        <authorList>
            <person name="Lamendella R."/>
        </authorList>
    </citation>
    <scope>NUCLEOTIDE SEQUENCE [LARGE SCALE GENOMIC DNA]</scope>
    <source>
        <strain evidence="2 3">17</strain>
    </source>
</reference>
<keyword evidence="1" id="KW-1133">Transmembrane helix</keyword>
<gene>
    <name evidence="2" type="ORF">DEU50_10298</name>
</gene>
<keyword evidence="1" id="KW-0472">Membrane</keyword>
<protein>
    <submittedName>
        <fullName evidence="2">Uncharacterized protein</fullName>
    </submittedName>
</protein>
<organism evidence="2 3">
    <name type="scientific">Aeromonas salmonicida</name>
    <dbReference type="NCBI Taxonomy" id="645"/>
    <lineage>
        <taxon>Bacteria</taxon>
        <taxon>Pseudomonadati</taxon>
        <taxon>Pseudomonadota</taxon>
        <taxon>Gammaproteobacteria</taxon>
        <taxon>Aeromonadales</taxon>
        <taxon>Aeromonadaceae</taxon>
        <taxon>Aeromonas</taxon>
    </lineage>
</organism>